<gene>
    <name evidence="1" type="ORF">AVEN_42069_1</name>
</gene>
<name>A0A4Y2W475_ARAVE</name>
<evidence type="ECO:0000313" key="2">
    <source>
        <dbReference type="Proteomes" id="UP000499080"/>
    </source>
</evidence>
<organism evidence="1 2">
    <name type="scientific">Araneus ventricosus</name>
    <name type="common">Orbweaver spider</name>
    <name type="synonym">Epeira ventricosa</name>
    <dbReference type="NCBI Taxonomy" id="182803"/>
    <lineage>
        <taxon>Eukaryota</taxon>
        <taxon>Metazoa</taxon>
        <taxon>Ecdysozoa</taxon>
        <taxon>Arthropoda</taxon>
        <taxon>Chelicerata</taxon>
        <taxon>Arachnida</taxon>
        <taxon>Araneae</taxon>
        <taxon>Araneomorphae</taxon>
        <taxon>Entelegynae</taxon>
        <taxon>Araneoidea</taxon>
        <taxon>Araneidae</taxon>
        <taxon>Araneus</taxon>
    </lineage>
</organism>
<dbReference type="AlphaFoldDB" id="A0A4Y2W475"/>
<protein>
    <submittedName>
        <fullName evidence="1">Uncharacterized protein</fullName>
    </submittedName>
</protein>
<comment type="caution">
    <text evidence="1">The sequence shown here is derived from an EMBL/GenBank/DDBJ whole genome shotgun (WGS) entry which is preliminary data.</text>
</comment>
<reference evidence="1 2" key="1">
    <citation type="journal article" date="2019" name="Sci. Rep.">
        <title>Orb-weaving spider Araneus ventricosus genome elucidates the spidroin gene catalogue.</title>
        <authorList>
            <person name="Kono N."/>
            <person name="Nakamura H."/>
            <person name="Ohtoshi R."/>
            <person name="Moran D.A.P."/>
            <person name="Shinohara A."/>
            <person name="Yoshida Y."/>
            <person name="Fujiwara M."/>
            <person name="Mori M."/>
            <person name="Tomita M."/>
            <person name="Arakawa K."/>
        </authorList>
    </citation>
    <scope>NUCLEOTIDE SEQUENCE [LARGE SCALE GENOMIC DNA]</scope>
</reference>
<sequence>MLGIPGHRMGYKGVPRAASPACQGFPQADRYKVGVPVFAASPHASRDLTEWDIVSPSLAASPHARLLGQGYSESCPAASPNARTPLLHRG</sequence>
<accession>A0A4Y2W475</accession>
<dbReference type="EMBL" id="BGPR01055548">
    <property type="protein sequence ID" value="GBO32105.1"/>
    <property type="molecule type" value="Genomic_DNA"/>
</dbReference>
<proteinExistence type="predicted"/>
<keyword evidence="2" id="KW-1185">Reference proteome</keyword>
<dbReference type="Proteomes" id="UP000499080">
    <property type="component" value="Unassembled WGS sequence"/>
</dbReference>
<evidence type="ECO:0000313" key="1">
    <source>
        <dbReference type="EMBL" id="GBO32105.1"/>
    </source>
</evidence>